<accession>A0A6M3M483</accession>
<reference evidence="2" key="1">
    <citation type="submission" date="2020-03" db="EMBL/GenBank/DDBJ databases">
        <title>The deep terrestrial virosphere.</title>
        <authorList>
            <person name="Holmfeldt K."/>
            <person name="Nilsson E."/>
            <person name="Simone D."/>
            <person name="Lopez-Fernandez M."/>
            <person name="Wu X."/>
            <person name="de Brujin I."/>
            <person name="Lundin D."/>
            <person name="Andersson A."/>
            <person name="Bertilsson S."/>
            <person name="Dopson M."/>
        </authorList>
    </citation>
    <scope>NUCLEOTIDE SEQUENCE</scope>
    <source>
        <strain evidence="1">MM171A00787</strain>
        <strain evidence="2">MM171B01451</strain>
    </source>
</reference>
<sequence length="161" mass="17629">MNQQTPRNVNDFLAEIKHEQRKWVIERLQTTSDAAAARNIDISPSTVCRWENKAELDWAVAELLKDPQQQALEILTVAVVGAARAKLEGLKVKHDDGTEHWHQGVATEVLNRVLGAPVQRSELTGAGGGPIEIDDARADIQRKLRQAVGSGAETEVLGEPV</sequence>
<dbReference type="AlphaFoldDB" id="A0A6M3M483"/>
<evidence type="ECO:0000313" key="1">
    <source>
        <dbReference type="EMBL" id="QJA99880.1"/>
    </source>
</evidence>
<proteinExistence type="predicted"/>
<organism evidence="2">
    <name type="scientific">viral metagenome</name>
    <dbReference type="NCBI Taxonomy" id="1070528"/>
    <lineage>
        <taxon>unclassified sequences</taxon>
        <taxon>metagenomes</taxon>
        <taxon>organismal metagenomes</taxon>
    </lineage>
</organism>
<protein>
    <submittedName>
        <fullName evidence="2">Uncharacterized protein</fullName>
    </submittedName>
</protein>
<gene>
    <name evidence="1" type="ORF">MM171A00787_0015</name>
    <name evidence="2" type="ORF">MM171B01451_0003</name>
</gene>
<evidence type="ECO:0000313" key="2">
    <source>
        <dbReference type="EMBL" id="QJB02108.1"/>
    </source>
</evidence>
<name>A0A6M3M483_9ZZZZ</name>
<dbReference type="EMBL" id="MT143759">
    <property type="protein sequence ID" value="QJB02108.1"/>
    <property type="molecule type" value="Genomic_DNA"/>
</dbReference>
<dbReference type="EMBL" id="MT143672">
    <property type="protein sequence ID" value="QJA99880.1"/>
    <property type="molecule type" value="Genomic_DNA"/>
</dbReference>